<dbReference type="GO" id="GO:0003677">
    <property type="term" value="F:DNA binding"/>
    <property type="evidence" value="ECO:0007669"/>
    <property type="project" value="InterPro"/>
</dbReference>
<dbReference type="Pfam" id="PF06870">
    <property type="entry name" value="RNA_pol_I_A49"/>
    <property type="match status" value="1"/>
</dbReference>
<sequence length="89" mass="10480">MMRDRLVYHILALILHCDNFKTIVDDLAVDLKMNCERMRRYFLYMGCRVTKEEIKVNGEQGVRMIATLTTPVRFPDPALQKSRQKSFLS</sequence>
<evidence type="ECO:0000256" key="3">
    <source>
        <dbReference type="ARBA" id="ARBA00022478"/>
    </source>
</evidence>
<keyword evidence="5" id="KW-0539">Nucleus</keyword>
<dbReference type="OrthoDB" id="532500at2759"/>
<evidence type="ECO:0000313" key="7">
    <source>
        <dbReference type="Proteomes" id="UP000272942"/>
    </source>
</evidence>
<keyword evidence="4" id="KW-0804">Transcription</keyword>
<dbReference type="InterPro" id="IPR009668">
    <property type="entry name" value="RNA_pol-assoc_fac_A49-like"/>
</dbReference>
<accession>A0A183AZK1</accession>
<dbReference type="AlphaFoldDB" id="A0A183AZK1"/>
<reference evidence="6 7" key="2">
    <citation type="submission" date="2018-11" db="EMBL/GenBank/DDBJ databases">
        <authorList>
            <consortium name="Pathogen Informatics"/>
        </authorList>
    </citation>
    <scope>NUCLEOTIDE SEQUENCE [LARGE SCALE GENOMIC DNA]</scope>
    <source>
        <strain evidence="6 7">Egypt</strain>
    </source>
</reference>
<name>A0A183AZK1_9TREM</name>
<protein>
    <submittedName>
        <fullName evidence="8">TFIIE_alpha domain-containing protein</fullName>
    </submittedName>
</protein>
<dbReference type="GO" id="GO:0000428">
    <property type="term" value="C:DNA-directed RNA polymerase complex"/>
    <property type="evidence" value="ECO:0007669"/>
    <property type="project" value="UniProtKB-KW"/>
</dbReference>
<evidence type="ECO:0000313" key="6">
    <source>
        <dbReference type="EMBL" id="VDP89658.1"/>
    </source>
</evidence>
<evidence type="ECO:0000313" key="8">
    <source>
        <dbReference type="WBParaSite" id="ECPE_0001242201-mRNA-1"/>
    </source>
</evidence>
<dbReference type="EMBL" id="UZAN01052751">
    <property type="protein sequence ID" value="VDP89658.1"/>
    <property type="molecule type" value="Genomic_DNA"/>
</dbReference>
<proteinExistence type="inferred from homology"/>
<keyword evidence="7" id="KW-1185">Reference proteome</keyword>
<evidence type="ECO:0000256" key="4">
    <source>
        <dbReference type="ARBA" id="ARBA00023163"/>
    </source>
</evidence>
<evidence type="ECO:0000256" key="1">
    <source>
        <dbReference type="ARBA" id="ARBA00004604"/>
    </source>
</evidence>
<dbReference type="Proteomes" id="UP000272942">
    <property type="component" value="Unassembled WGS sequence"/>
</dbReference>
<comment type="similarity">
    <text evidence="2">Belongs to the eukaryotic RPA49/POLR1E RNA polymerase subunit family.</text>
</comment>
<dbReference type="WBParaSite" id="ECPE_0001242201-mRNA-1">
    <property type="protein sequence ID" value="ECPE_0001242201-mRNA-1"/>
    <property type="gene ID" value="ECPE_0001242201"/>
</dbReference>
<keyword evidence="3" id="KW-0240">DNA-directed RNA polymerase</keyword>
<dbReference type="GO" id="GO:0005730">
    <property type="term" value="C:nucleolus"/>
    <property type="evidence" value="ECO:0007669"/>
    <property type="project" value="UniProtKB-SubCell"/>
</dbReference>
<evidence type="ECO:0000256" key="2">
    <source>
        <dbReference type="ARBA" id="ARBA00009430"/>
    </source>
</evidence>
<dbReference type="GO" id="GO:0006351">
    <property type="term" value="P:DNA-templated transcription"/>
    <property type="evidence" value="ECO:0007669"/>
    <property type="project" value="InterPro"/>
</dbReference>
<comment type="subcellular location">
    <subcellularLocation>
        <location evidence="1">Nucleus</location>
        <location evidence="1">Nucleolus</location>
    </subcellularLocation>
</comment>
<reference evidence="8" key="1">
    <citation type="submission" date="2016-06" db="UniProtKB">
        <authorList>
            <consortium name="WormBaseParasite"/>
        </authorList>
    </citation>
    <scope>IDENTIFICATION</scope>
</reference>
<dbReference type="PANTHER" id="PTHR14440">
    <property type="entry name" value="DNA-DIRECTED RNA POLYMERASE I SUBUNIT RPA49"/>
    <property type="match status" value="1"/>
</dbReference>
<organism evidence="8">
    <name type="scientific">Echinostoma caproni</name>
    <dbReference type="NCBI Taxonomy" id="27848"/>
    <lineage>
        <taxon>Eukaryota</taxon>
        <taxon>Metazoa</taxon>
        <taxon>Spiralia</taxon>
        <taxon>Lophotrochozoa</taxon>
        <taxon>Platyhelminthes</taxon>
        <taxon>Trematoda</taxon>
        <taxon>Digenea</taxon>
        <taxon>Plagiorchiida</taxon>
        <taxon>Echinostomata</taxon>
        <taxon>Echinostomatoidea</taxon>
        <taxon>Echinostomatidae</taxon>
        <taxon>Echinostoma</taxon>
    </lineage>
</organism>
<evidence type="ECO:0000256" key="5">
    <source>
        <dbReference type="ARBA" id="ARBA00023242"/>
    </source>
</evidence>
<gene>
    <name evidence="6" type="ORF">ECPE_LOCUS12386</name>
</gene>